<evidence type="ECO:0000313" key="2">
    <source>
        <dbReference type="Proteomes" id="UP001201812"/>
    </source>
</evidence>
<comment type="caution">
    <text evidence="1">The sequence shown here is derived from an EMBL/GenBank/DDBJ whole genome shotgun (WGS) entry which is preliminary data.</text>
</comment>
<protein>
    <submittedName>
        <fullName evidence="1">Uncharacterized protein</fullName>
    </submittedName>
</protein>
<proteinExistence type="predicted"/>
<name>A0AAD4MN79_9BILA</name>
<dbReference type="Proteomes" id="UP001201812">
    <property type="component" value="Unassembled WGS sequence"/>
</dbReference>
<accession>A0AAD4MN79</accession>
<keyword evidence="2" id="KW-1185">Reference proteome</keyword>
<dbReference type="EMBL" id="JAKKPZ010000376">
    <property type="protein sequence ID" value="KAI1695751.1"/>
    <property type="molecule type" value="Genomic_DNA"/>
</dbReference>
<evidence type="ECO:0000313" key="1">
    <source>
        <dbReference type="EMBL" id="KAI1695751.1"/>
    </source>
</evidence>
<dbReference type="AlphaFoldDB" id="A0AAD4MN79"/>
<reference evidence="1" key="1">
    <citation type="submission" date="2022-01" db="EMBL/GenBank/DDBJ databases">
        <title>Genome Sequence Resource for Two Populations of Ditylenchus destructor, the Migratory Endoparasitic Phytonematode.</title>
        <authorList>
            <person name="Zhang H."/>
            <person name="Lin R."/>
            <person name="Xie B."/>
        </authorList>
    </citation>
    <scope>NUCLEOTIDE SEQUENCE</scope>
    <source>
        <strain evidence="1">BazhouSP</strain>
    </source>
</reference>
<organism evidence="1 2">
    <name type="scientific">Ditylenchus destructor</name>
    <dbReference type="NCBI Taxonomy" id="166010"/>
    <lineage>
        <taxon>Eukaryota</taxon>
        <taxon>Metazoa</taxon>
        <taxon>Ecdysozoa</taxon>
        <taxon>Nematoda</taxon>
        <taxon>Chromadorea</taxon>
        <taxon>Rhabditida</taxon>
        <taxon>Tylenchina</taxon>
        <taxon>Tylenchomorpha</taxon>
        <taxon>Sphaerularioidea</taxon>
        <taxon>Anguinidae</taxon>
        <taxon>Anguininae</taxon>
        <taxon>Ditylenchus</taxon>
    </lineage>
</organism>
<gene>
    <name evidence="1" type="ORF">DdX_19416</name>
</gene>
<sequence length="91" mass="9880">MPQEGWAGPMSAGLSIVLTQNAGLADSRVAANTQPTVNWPDPKNAGLARSMLDRLCPMNAALAQERWSGRRILDYPRTLDRTETEAGSDQI</sequence>